<dbReference type="InterPro" id="IPR037171">
    <property type="entry name" value="NagB/RpiA_transferase-like"/>
</dbReference>
<dbReference type="PANTHER" id="PTHR43293">
    <property type="entry name" value="ACETATE COA-TRANSFERASE YDIF"/>
    <property type="match status" value="1"/>
</dbReference>
<sequence>MNNQNKIQTCTLGELMIYQIALSIEDGILAFHGFGSPLVQLALHLAKRNHAPNLVLVAGATYGINPTPAFLTPTTNDFAMNRDAECHLSIEELFDLAASGRLGRMFLSGLQIDCWGNMNVTRLGNDERISLKLPGGGGGCNLSADAGHVTIWTAAHRTHADEKGRRRYRLANRCDFITSVGHRTSEGLPRTAMPYRGGGPDCIVTDLGVFGFNQEGHMQLRALYPDTSVELIAESTEFDLPVAANLSTAALPEPALVEFIRRMDPLKIHQRELSPADRGRFFQLSGA</sequence>
<dbReference type="EMBL" id="RYFG02000010">
    <property type="protein sequence ID" value="TRX02619.1"/>
    <property type="molecule type" value="Genomic_DNA"/>
</dbReference>
<evidence type="ECO:0000313" key="2">
    <source>
        <dbReference type="Proteomes" id="UP000733744"/>
    </source>
</evidence>
<keyword evidence="2" id="KW-1185">Reference proteome</keyword>
<name>A0ABY3CFS2_9GAMM</name>
<accession>A0ABY3CFS2</accession>
<dbReference type="SMART" id="SM00882">
    <property type="entry name" value="CoA_trans"/>
    <property type="match status" value="1"/>
</dbReference>
<comment type="caution">
    <text evidence="1">The sequence shown here is derived from an EMBL/GenBank/DDBJ whole genome shotgun (WGS) entry which is preliminary data.</text>
</comment>
<dbReference type="SUPFAM" id="SSF100950">
    <property type="entry name" value="NagB/RpiA/CoA transferase-like"/>
    <property type="match status" value="1"/>
</dbReference>
<reference evidence="1 2" key="1">
    <citation type="journal article" date="2019" name="Antonie Van Leeuwenhoek">
        <title>Description of 'Ca. Methylobacter oryzae' KRF1, a novel species from the environmentally important Methylobacter clade 2.</title>
        <authorList>
            <person name="Khatri K."/>
            <person name="Mohite J.A."/>
            <person name="Pandit P.S."/>
            <person name="Bahulikar R."/>
            <person name="Rahalkar M.C."/>
        </authorList>
    </citation>
    <scope>NUCLEOTIDE SEQUENCE [LARGE SCALE GENOMIC DNA]</scope>
    <source>
        <strain evidence="1 2">KRF1</strain>
    </source>
</reference>
<dbReference type="InterPro" id="IPR004165">
    <property type="entry name" value="CoA_trans_fam_I"/>
</dbReference>
<keyword evidence="1" id="KW-0808">Transferase</keyword>
<dbReference type="GO" id="GO:0016740">
    <property type="term" value="F:transferase activity"/>
    <property type="evidence" value="ECO:0007669"/>
    <property type="project" value="UniProtKB-KW"/>
</dbReference>
<dbReference type="Gene3D" id="3.40.1080.10">
    <property type="entry name" value="Glutaconate Coenzyme A-transferase"/>
    <property type="match status" value="1"/>
</dbReference>
<dbReference type="PANTHER" id="PTHR43293:SF3">
    <property type="entry name" value="CHOLESTEROL RING-CLEAVING HYDROLASE IPDB SUBUNIT"/>
    <property type="match status" value="1"/>
</dbReference>
<gene>
    <name evidence="1" type="ORF">EKO24_002285</name>
</gene>
<dbReference type="Proteomes" id="UP000733744">
    <property type="component" value="Unassembled WGS sequence"/>
</dbReference>
<evidence type="ECO:0000313" key="1">
    <source>
        <dbReference type="EMBL" id="TRX02619.1"/>
    </source>
</evidence>
<protein>
    <submittedName>
        <fullName evidence="1">CoA transferase</fullName>
    </submittedName>
</protein>
<proteinExistence type="predicted"/>
<organism evidence="1 2">
    <name type="scientific">Candidatus Methylobacter oryzae</name>
    <dbReference type="NCBI Taxonomy" id="2497749"/>
    <lineage>
        <taxon>Bacteria</taxon>
        <taxon>Pseudomonadati</taxon>
        <taxon>Pseudomonadota</taxon>
        <taxon>Gammaproteobacteria</taxon>
        <taxon>Methylococcales</taxon>
        <taxon>Methylococcaceae</taxon>
        <taxon>Methylobacter</taxon>
    </lineage>
</organism>
<dbReference type="RefSeq" id="WP_127027089.1">
    <property type="nucleotide sequence ID" value="NZ_RYFG02000010.1"/>
</dbReference>